<dbReference type="EMBL" id="FNMU01000003">
    <property type="protein sequence ID" value="SDW50141.1"/>
    <property type="molecule type" value="Genomic_DNA"/>
</dbReference>
<dbReference type="Proteomes" id="UP000186879">
    <property type="component" value="Chromosome"/>
</dbReference>
<dbReference type="RefSeq" id="WP_072561737.1">
    <property type="nucleotide sequence ID" value="NZ_CP017921.1"/>
</dbReference>
<evidence type="ECO:0000313" key="6">
    <source>
        <dbReference type="Proteomes" id="UP000186879"/>
    </source>
</evidence>
<evidence type="ECO:0000313" key="4">
    <source>
        <dbReference type="EMBL" id="RNI09627.1"/>
    </source>
</evidence>
<dbReference type="Proteomes" id="UP000198669">
    <property type="component" value="Unassembled WGS sequence"/>
</dbReference>
<evidence type="ECO:0000259" key="2">
    <source>
        <dbReference type="Pfam" id="PF01965"/>
    </source>
</evidence>
<keyword evidence="5" id="KW-0645">Protease</keyword>
<dbReference type="SUPFAM" id="SSF52317">
    <property type="entry name" value="Class I glutamine amidotransferase-like"/>
    <property type="match status" value="1"/>
</dbReference>
<dbReference type="Pfam" id="PF01965">
    <property type="entry name" value="DJ-1_PfpI"/>
    <property type="match status" value="1"/>
</dbReference>
<gene>
    <name evidence="3" type="ORF">BHR79_07305</name>
    <name evidence="4" type="ORF">EFE40_02930</name>
    <name evidence="5" type="ORF">SAMN04515625_1050</name>
</gene>
<proteinExistence type="inferred from homology"/>
<keyword evidence="5" id="KW-0378">Hydrolase</keyword>
<dbReference type="InterPro" id="IPR050325">
    <property type="entry name" value="Prot/Nucl_acid_deglycase"/>
</dbReference>
<dbReference type="PANTHER" id="PTHR48094:SF12">
    <property type="entry name" value="PARKINSON DISEASE PROTEIN 7 HOMOLOG"/>
    <property type="match status" value="1"/>
</dbReference>
<dbReference type="GO" id="GO:0005737">
    <property type="term" value="C:cytoplasm"/>
    <property type="evidence" value="ECO:0007669"/>
    <property type="project" value="TreeGrafter"/>
</dbReference>
<dbReference type="STRING" id="2177.BHR79_07305"/>
<dbReference type="OrthoDB" id="82036at2157"/>
<protein>
    <submittedName>
        <fullName evidence="4">DJ-1 family protein</fullName>
    </submittedName>
    <submittedName>
        <fullName evidence="5">Protease I</fullName>
    </submittedName>
</protein>
<evidence type="ECO:0000313" key="5">
    <source>
        <dbReference type="EMBL" id="SDW50141.1"/>
    </source>
</evidence>
<dbReference type="AlphaFoldDB" id="A0A1L3Q357"/>
<sequence>MDNKKKILMVIAQENFRDEEFLQPREIFESAGFDITVATNQKKVARGMLGGKVKPDTTISSEKADSYDAIVISGGGGAKKYLWDNKELHEIVQNAYKQEKLIAAICISPVVLAKAGILKGKKSTVFNDPESVKQIKEGGAEYQDKDVIRDGHIITARDPDAARSFGKTVLEFLKE</sequence>
<keyword evidence="6" id="KW-1185">Reference proteome</keyword>
<dbReference type="InterPro" id="IPR006286">
    <property type="entry name" value="C56_PfpI-like"/>
</dbReference>
<evidence type="ECO:0000313" key="3">
    <source>
        <dbReference type="EMBL" id="APH39306.1"/>
    </source>
</evidence>
<dbReference type="GeneID" id="30583561"/>
<dbReference type="NCBIfam" id="TIGR01382">
    <property type="entry name" value="PfpI"/>
    <property type="match status" value="1"/>
</dbReference>
<reference evidence="3 6" key="1">
    <citation type="submission" date="2016-10" db="EMBL/GenBank/DDBJ databases">
        <title>Methanohalophilus halophilus.</title>
        <authorList>
            <person name="L'haridon S."/>
        </authorList>
    </citation>
    <scope>NUCLEOTIDE SEQUENCE [LARGE SCALE GENOMIC DNA]</scope>
    <source>
        <strain evidence="3 6">Z-7982</strain>
    </source>
</reference>
<name>A0A1L3Q357_9EURY</name>
<dbReference type="InterPro" id="IPR002818">
    <property type="entry name" value="DJ-1/PfpI"/>
</dbReference>
<dbReference type="CDD" id="cd03135">
    <property type="entry name" value="GATase1_DJ-1"/>
    <property type="match status" value="1"/>
</dbReference>
<dbReference type="GO" id="GO:0006508">
    <property type="term" value="P:proteolysis"/>
    <property type="evidence" value="ECO:0007669"/>
    <property type="project" value="UniProtKB-KW"/>
</dbReference>
<evidence type="ECO:0000256" key="1">
    <source>
        <dbReference type="ARBA" id="ARBA00008542"/>
    </source>
</evidence>
<accession>A0A1L3Q357</accession>
<dbReference type="KEGG" id="mhaz:BHR79_07305"/>
<evidence type="ECO:0000313" key="7">
    <source>
        <dbReference type="Proteomes" id="UP000198669"/>
    </source>
</evidence>
<feature type="domain" description="DJ-1/PfpI" evidence="2">
    <location>
        <begin position="5"/>
        <end position="171"/>
    </location>
</feature>
<comment type="similarity">
    <text evidence="1">Belongs to the peptidase C56 family.</text>
</comment>
<evidence type="ECO:0000313" key="8">
    <source>
        <dbReference type="Proteomes" id="UP000267921"/>
    </source>
</evidence>
<organism evidence="3 6">
    <name type="scientific">Methanohalophilus halophilus</name>
    <dbReference type="NCBI Taxonomy" id="2177"/>
    <lineage>
        <taxon>Archaea</taxon>
        <taxon>Methanobacteriati</taxon>
        <taxon>Methanobacteriota</taxon>
        <taxon>Stenosarchaea group</taxon>
        <taxon>Methanomicrobia</taxon>
        <taxon>Methanosarcinales</taxon>
        <taxon>Methanosarcinaceae</taxon>
        <taxon>Methanohalophilus</taxon>
    </lineage>
</organism>
<dbReference type="Proteomes" id="UP000267921">
    <property type="component" value="Unassembled WGS sequence"/>
</dbReference>
<dbReference type="PANTHER" id="PTHR48094">
    <property type="entry name" value="PROTEIN/NUCLEIC ACID DEGLYCASE DJ-1-RELATED"/>
    <property type="match status" value="1"/>
</dbReference>
<dbReference type="Gene3D" id="3.40.50.880">
    <property type="match status" value="1"/>
</dbReference>
<dbReference type="InterPro" id="IPR029062">
    <property type="entry name" value="Class_I_gatase-like"/>
</dbReference>
<dbReference type="EMBL" id="CP017921">
    <property type="protein sequence ID" value="APH39306.1"/>
    <property type="molecule type" value="Genomic_DNA"/>
</dbReference>
<reference evidence="5 7" key="2">
    <citation type="submission" date="2016-10" db="EMBL/GenBank/DDBJ databases">
        <authorList>
            <person name="de Groot N.N."/>
        </authorList>
    </citation>
    <scope>NUCLEOTIDE SEQUENCE [LARGE SCALE GENOMIC DNA]</scope>
    <source>
        <strain evidence="5 7">Z-7982</strain>
    </source>
</reference>
<reference evidence="4 8" key="3">
    <citation type="submission" date="2018-10" db="EMBL/GenBank/DDBJ databases">
        <title>Cultivation of a novel Methanohalophilus strain from Kebrit Deep of the Red Sea and a genomic comparison of members of the genus Methanohalophilus.</title>
        <authorList>
            <person name="Guan Y."/>
            <person name="Ngugi D.K."/>
            <person name="Stingl U."/>
        </authorList>
    </citation>
    <scope>NUCLEOTIDE SEQUENCE [LARGE SCALE GENOMIC DNA]</scope>
    <source>
        <strain evidence="4 8">DSM 3094</strain>
    </source>
</reference>
<dbReference type="EMBL" id="RJJG01000003">
    <property type="protein sequence ID" value="RNI09627.1"/>
    <property type="molecule type" value="Genomic_DNA"/>
</dbReference>
<dbReference type="GO" id="GO:0008233">
    <property type="term" value="F:peptidase activity"/>
    <property type="evidence" value="ECO:0007669"/>
    <property type="project" value="UniProtKB-KW"/>
</dbReference>